<protein>
    <submittedName>
        <fullName evidence="2">Uncharacterized protein</fullName>
    </submittedName>
</protein>
<organism evidence="2 3">
    <name type="scientific">Hibiscus sabdariffa</name>
    <name type="common">roselle</name>
    <dbReference type="NCBI Taxonomy" id="183260"/>
    <lineage>
        <taxon>Eukaryota</taxon>
        <taxon>Viridiplantae</taxon>
        <taxon>Streptophyta</taxon>
        <taxon>Embryophyta</taxon>
        <taxon>Tracheophyta</taxon>
        <taxon>Spermatophyta</taxon>
        <taxon>Magnoliopsida</taxon>
        <taxon>eudicotyledons</taxon>
        <taxon>Gunneridae</taxon>
        <taxon>Pentapetalae</taxon>
        <taxon>rosids</taxon>
        <taxon>malvids</taxon>
        <taxon>Malvales</taxon>
        <taxon>Malvaceae</taxon>
        <taxon>Malvoideae</taxon>
        <taxon>Hibiscus</taxon>
    </lineage>
</organism>
<proteinExistence type="predicted"/>
<dbReference type="EMBL" id="JBBPBM010000020">
    <property type="protein sequence ID" value="KAK8551938.1"/>
    <property type="molecule type" value="Genomic_DNA"/>
</dbReference>
<sequence>MNCSGYLLHRSSTLPVPFTGLQNCLRSCSEVILAVWRYFVEKSRCFSIVFEVVKEARWKRVIVRVRIVFSSDSCFLEGNNERVDWLGPRLASGQNGVWYNVARRYGFLLYVSTGILRGARSCFSRFHCFRRRLWFKISPELECGTWVFSSNSGFHVLQGMISRFRLTS</sequence>
<accession>A0ABR2E450</accession>
<evidence type="ECO:0000313" key="2">
    <source>
        <dbReference type="EMBL" id="KAK8551938.1"/>
    </source>
</evidence>
<keyword evidence="1" id="KW-0479">Metal-binding</keyword>
<name>A0ABR2E450_9ROSI</name>
<dbReference type="Proteomes" id="UP001472677">
    <property type="component" value="Unassembled WGS sequence"/>
</dbReference>
<evidence type="ECO:0000313" key="3">
    <source>
        <dbReference type="Proteomes" id="UP001472677"/>
    </source>
</evidence>
<keyword evidence="3" id="KW-1185">Reference proteome</keyword>
<gene>
    <name evidence="2" type="ORF">V6N12_040557</name>
</gene>
<comment type="caution">
    <text evidence="2">The sequence shown here is derived from an EMBL/GenBank/DDBJ whole genome shotgun (WGS) entry which is preliminary data.</text>
</comment>
<reference evidence="2 3" key="1">
    <citation type="journal article" date="2024" name="G3 (Bethesda)">
        <title>Genome assembly of Hibiscus sabdariffa L. provides insights into metabolisms of medicinal natural products.</title>
        <authorList>
            <person name="Kim T."/>
        </authorList>
    </citation>
    <scope>NUCLEOTIDE SEQUENCE [LARGE SCALE GENOMIC DNA]</scope>
    <source>
        <strain evidence="2">TK-2024</strain>
        <tissue evidence="2">Old leaves</tissue>
    </source>
</reference>
<dbReference type="InterPro" id="IPR033138">
    <property type="entry name" value="Cu_oxidase_CS"/>
</dbReference>
<dbReference type="PROSITE" id="PS00079">
    <property type="entry name" value="MULTICOPPER_OXIDASE1"/>
    <property type="match status" value="1"/>
</dbReference>
<evidence type="ECO:0000256" key="1">
    <source>
        <dbReference type="ARBA" id="ARBA00022723"/>
    </source>
</evidence>